<name>A0A2M7VEU3_9BACT</name>
<dbReference type="AlphaFoldDB" id="A0A2M7VEU3"/>
<dbReference type="EMBL" id="PFPO01000049">
    <property type="protein sequence ID" value="PIZ99072.1"/>
    <property type="molecule type" value="Genomic_DNA"/>
</dbReference>
<reference evidence="2" key="1">
    <citation type="submission" date="2017-09" db="EMBL/GenBank/DDBJ databases">
        <title>Depth-based differentiation of microbial function through sediment-hosted aquifers and enrichment of novel symbionts in the deep terrestrial subsurface.</title>
        <authorList>
            <person name="Probst A.J."/>
            <person name="Ladd B."/>
            <person name="Jarett J.K."/>
            <person name="Geller-Mcgrath D.E."/>
            <person name="Sieber C.M.K."/>
            <person name="Emerson J.B."/>
            <person name="Anantharaman K."/>
            <person name="Thomas B.C."/>
            <person name="Malmstrom R."/>
            <person name="Stieglmeier M."/>
            <person name="Klingl A."/>
            <person name="Woyke T."/>
            <person name="Ryan C.M."/>
            <person name="Banfield J.F."/>
        </authorList>
    </citation>
    <scope>NUCLEOTIDE SEQUENCE [LARGE SCALE GENOMIC DNA]</scope>
</reference>
<evidence type="ECO:0000313" key="2">
    <source>
        <dbReference type="Proteomes" id="UP000230405"/>
    </source>
</evidence>
<comment type="caution">
    <text evidence="1">The sequence shown here is derived from an EMBL/GenBank/DDBJ whole genome shotgun (WGS) entry which is preliminary data.</text>
</comment>
<organism evidence="1 2">
    <name type="scientific">Candidatus Komeilibacteria bacterium CG_4_10_14_0_2_um_filter_37_10</name>
    <dbReference type="NCBI Taxonomy" id="1974470"/>
    <lineage>
        <taxon>Bacteria</taxon>
        <taxon>Candidatus Komeiliibacteriota</taxon>
    </lineage>
</organism>
<sequence length="119" mass="13236">MPGIALAAQALPEPANDVVTTNNSMDNCQESNQTHDSIPAPVPVTRQQQNNNNLLPCCYQKNEPSQTNPQELRVGERVVVMFLSTVTEKDQFFKPISLLSINDPPLLIIDHLETIAKRE</sequence>
<dbReference type="Proteomes" id="UP000230405">
    <property type="component" value="Unassembled WGS sequence"/>
</dbReference>
<evidence type="ECO:0000313" key="1">
    <source>
        <dbReference type="EMBL" id="PIZ99072.1"/>
    </source>
</evidence>
<protein>
    <submittedName>
        <fullName evidence="1">Uncharacterized protein</fullName>
    </submittedName>
</protein>
<proteinExistence type="predicted"/>
<accession>A0A2M7VEU3</accession>
<gene>
    <name evidence="1" type="ORF">COX77_02655</name>
</gene>